<protein>
    <submittedName>
        <fullName evidence="2">Uncharacterized protein</fullName>
    </submittedName>
</protein>
<evidence type="ECO:0000256" key="1">
    <source>
        <dbReference type="SAM" id="Phobius"/>
    </source>
</evidence>
<keyword evidence="1" id="KW-0472">Membrane</keyword>
<feature type="transmembrane region" description="Helical" evidence="1">
    <location>
        <begin position="66"/>
        <end position="84"/>
    </location>
</feature>
<evidence type="ECO:0000313" key="2">
    <source>
        <dbReference type="EMBL" id="THV38862.1"/>
    </source>
</evidence>
<sequence length="100" mass="10717">MTAWLTQIFISGWISVVAVLVLWSVIAAVAMRSPRPDLVIKTLAPNAISGSCLLAAFGLAMRQAHVLWLGALLAASLIAFLVDLKMRLADQASGLSRRTE</sequence>
<organism evidence="2 3">
    <name type="scientific">Rhizobium rosettiformans W3</name>
    <dbReference type="NCBI Taxonomy" id="538378"/>
    <lineage>
        <taxon>Bacteria</taxon>
        <taxon>Pseudomonadati</taxon>
        <taxon>Pseudomonadota</taxon>
        <taxon>Alphaproteobacteria</taxon>
        <taxon>Hyphomicrobiales</taxon>
        <taxon>Rhizobiaceae</taxon>
        <taxon>Rhizobium/Agrobacterium group</taxon>
        <taxon>Rhizobium</taxon>
    </lineage>
</organism>
<dbReference type="RefSeq" id="WP_136537866.1">
    <property type="nucleotide sequence ID" value="NZ_STGU01000001.1"/>
</dbReference>
<reference evidence="2 3" key="1">
    <citation type="submission" date="2019-04" db="EMBL/GenBank/DDBJ databases">
        <title>genome sequence of strain W3.</title>
        <authorList>
            <person name="Gao J."/>
            <person name="Sun J."/>
        </authorList>
    </citation>
    <scope>NUCLEOTIDE SEQUENCE [LARGE SCALE GENOMIC DNA]</scope>
    <source>
        <strain evidence="2 3">W3</strain>
    </source>
</reference>
<keyword evidence="1" id="KW-0812">Transmembrane</keyword>
<dbReference type="Proteomes" id="UP000307378">
    <property type="component" value="Unassembled WGS sequence"/>
</dbReference>
<name>A0A4S8Q7Z3_9HYPH</name>
<comment type="caution">
    <text evidence="2">The sequence shown here is derived from an EMBL/GenBank/DDBJ whole genome shotgun (WGS) entry which is preliminary data.</text>
</comment>
<gene>
    <name evidence="2" type="ORF">FAA86_00350</name>
</gene>
<keyword evidence="1" id="KW-1133">Transmembrane helix</keyword>
<feature type="transmembrane region" description="Helical" evidence="1">
    <location>
        <begin position="43"/>
        <end position="60"/>
    </location>
</feature>
<dbReference type="EMBL" id="STGU01000001">
    <property type="protein sequence ID" value="THV38862.1"/>
    <property type="molecule type" value="Genomic_DNA"/>
</dbReference>
<feature type="transmembrane region" description="Helical" evidence="1">
    <location>
        <begin position="12"/>
        <end position="31"/>
    </location>
</feature>
<proteinExistence type="predicted"/>
<accession>A0A4S8Q7Z3</accession>
<evidence type="ECO:0000313" key="3">
    <source>
        <dbReference type="Proteomes" id="UP000307378"/>
    </source>
</evidence>
<dbReference type="AlphaFoldDB" id="A0A4S8Q7Z3"/>